<protein>
    <recommendedName>
        <fullName evidence="2">Peptidase S1 domain-containing protein</fullName>
    </recommendedName>
</protein>
<name>K9XUK2_STAC7</name>
<dbReference type="Gene3D" id="2.40.10.10">
    <property type="entry name" value="Trypsin-like serine proteases"/>
    <property type="match status" value="2"/>
</dbReference>
<dbReference type="PROSITE" id="PS50240">
    <property type="entry name" value="TRYPSIN_DOM"/>
    <property type="match status" value="1"/>
</dbReference>
<dbReference type="KEGG" id="scs:Sta7437_2755"/>
<dbReference type="InterPro" id="IPR050966">
    <property type="entry name" value="Glutamyl_endopeptidase"/>
</dbReference>
<proteinExistence type="predicted"/>
<dbReference type="RefSeq" id="WP_015193948.1">
    <property type="nucleotide sequence ID" value="NC_019748.1"/>
</dbReference>
<dbReference type="eggNOG" id="COG3591">
    <property type="taxonomic scope" value="Bacteria"/>
</dbReference>
<organism evidence="3 4">
    <name type="scientific">Stanieria cyanosphaera (strain ATCC 29371 / PCC 7437)</name>
    <dbReference type="NCBI Taxonomy" id="111780"/>
    <lineage>
        <taxon>Bacteria</taxon>
        <taxon>Bacillati</taxon>
        <taxon>Cyanobacteriota</taxon>
        <taxon>Cyanophyceae</taxon>
        <taxon>Pleurocapsales</taxon>
        <taxon>Dermocarpellaceae</taxon>
        <taxon>Stanieria</taxon>
    </lineage>
</organism>
<keyword evidence="1" id="KW-0732">Signal</keyword>
<keyword evidence="4" id="KW-1185">Reference proteome</keyword>
<evidence type="ECO:0000259" key="2">
    <source>
        <dbReference type="PROSITE" id="PS50240"/>
    </source>
</evidence>
<dbReference type="PANTHER" id="PTHR15462:SF8">
    <property type="entry name" value="SERINE PROTEASE"/>
    <property type="match status" value="1"/>
</dbReference>
<accession>K9XUK2</accession>
<dbReference type="InterPro" id="IPR043504">
    <property type="entry name" value="Peptidase_S1_PA_chymotrypsin"/>
</dbReference>
<reference evidence="4" key="1">
    <citation type="journal article" date="2013" name="Proc. Natl. Acad. Sci. U.S.A.">
        <title>Improving the coverage of the cyanobacterial phylum using diversity-driven genome sequencing.</title>
        <authorList>
            <person name="Shih P.M."/>
            <person name="Wu D."/>
            <person name="Latifi A."/>
            <person name="Axen S.D."/>
            <person name="Fewer D.P."/>
            <person name="Talla E."/>
            <person name="Calteau A."/>
            <person name="Cai F."/>
            <person name="Tandeau de Marsac N."/>
            <person name="Rippka R."/>
            <person name="Herdman M."/>
            <person name="Sivonen K."/>
            <person name="Coursin T."/>
            <person name="Laurent T."/>
            <person name="Goodwin L."/>
            <person name="Nolan M."/>
            <person name="Davenport K.W."/>
            <person name="Han C.S."/>
            <person name="Rubin E.M."/>
            <person name="Eisen J.A."/>
            <person name="Woyke T."/>
            <person name="Gugger M."/>
            <person name="Kerfeld C.A."/>
        </authorList>
    </citation>
    <scope>NUCLEOTIDE SEQUENCE [LARGE SCALE GENOMIC DNA]</scope>
    <source>
        <strain evidence="4">ATCC 29371 / PCC 7437</strain>
    </source>
</reference>
<dbReference type="Pfam" id="PF00089">
    <property type="entry name" value="Trypsin"/>
    <property type="match status" value="1"/>
</dbReference>
<dbReference type="GO" id="GO:0006508">
    <property type="term" value="P:proteolysis"/>
    <property type="evidence" value="ECO:0007669"/>
    <property type="project" value="InterPro"/>
</dbReference>
<dbReference type="InterPro" id="IPR001254">
    <property type="entry name" value="Trypsin_dom"/>
</dbReference>
<feature type="domain" description="Peptidase S1" evidence="2">
    <location>
        <begin position="59"/>
        <end position="300"/>
    </location>
</feature>
<dbReference type="PANTHER" id="PTHR15462">
    <property type="entry name" value="SERINE PROTEASE"/>
    <property type="match status" value="1"/>
</dbReference>
<dbReference type="AlphaFoldDB" id="K9XUK2"/>
<sequence>MNKIFFKSTLFLLLSSIDYFYFVNLASANIKSNFKSADLSFKSINQFDVERTNNLIAAIYGQDDRVAVLNTTQTPWNNIAKLKIKFPDGKEFVSSGAAIDSIHIITAAHNVFLKDHGGKADLNSISVSFDQDNAVNVTKIRILEGWTNDDNWEFKNNQWQPISHKDDIALLTLDRPLQDFNQVFNLKTLDHSSFSKIKINISGYPDNPKTAWKNLPLKTASGKISFIDNYQFFYNETLDTQRGQSGSPVWYFDPNTEAYNIVGIHVQGNKWFNGNFYNVATQITEEKLTLIQTWIQEDLQNYKQEEELV</sequence>
<dbReference type="Proteomes" id="UP000010473">
    <property type="component" value="Chromosome"/>
</dbReference>
<dbReference type="GO" id="GO:0004252">
    <property type="term" value="F:serine-type endopeptidase activity"/>
    <property type="evidence" value="ECO:0007669"/>
    <property type="project" value="InterPro"/>
</dbReference>
<evidence type="ECO:0000256" key="1">
    <source>
        <dbReference type="ARBA" id="ARBA00022729"/>
    </source>
</evidence>
<dbReference type="HOGENOM" id="CLU_899897_0_0_3"/>
<dbReference type="SUPFAM" id="SSF50494">
    <property type="entry name" value="Trypsin-like serine proteases"/>
    <property type="match status" value="1"/>
</dbReference>
<dbReference type="STRING" id="111780.Sta7437_2755"/>
<gene>
    <name evidence="3" type="ordered locus">Sta7437_2755</name>
</gene>
<dbReference type="InterPro" id="IPR009003">
    <property type="entry name" value="Peptidase_S1_PA"/>
</dbReference>
<evidence type="ECO:0000313" key="3">
    <source>
        <dbReference type="EMBL" id="AFZ36280.1"/>
    </source>
</evidence>
<evidence type="ECO:0000313" key="4">
    <source>
        <dbReference type="Proteomes" id="UP000010473"/>
    </source>
</evidence>
<dbReference type="EMBL" id="CP003653">
    <property type="protein sequence ID" value="AFZ36280.1"/>
    <property type="molecule type" value="Genomic_DNA"/>
</dbReference>